<name>A0A084CN90_9GAMM</name>
<keyword evidence="1" id="KW-0732">Signal</keyword>
<dbReference type="eggNOG" id="COG3249">
    <property type="taxonomic scope" value="Bacteria"/>
</dbReference>
<feature type="chain" id="PRO_5001773274" description="DUF2066 domain-containing protein" evidence="1">
    <location>
        <begin position="19"/>
        <end position="352"/>
    </location>
</feature>
<gene>
    <name evidence="2" type="ORF">CF67_03001</name>
</gene>
<dbReference type="Pfam" id="PF09839">
    <property type="entry name" value="DUF2066"/>
    <property type="match status" value="1"/>
</dbReference>
<comment type="caution">
    <text evidence="2">The sequence shown here is derived from an EMBL/GenBank/DDBJ whole genome shotgun (WGS) entry which is preliminary data.</text>
</comment>
<sequence>MLNFALLLLGSVALPAHALTKIDLYHSEINIYPEQENADLKARISGMKEVIIRSSGDKKAIYNDVIKKALDQSSQYLTQISYSQTNGNKTIKMDFSPPNIRSILSEAELPFWKENRTNLLIWLIEKSKHNHAISWDHSDTVILNTIKYNAKKRGLPITFPIGDFEDVNNITVADLWSGSTKLLNKASKRYLTDAVLVIYAQNDNFRWILYDQKPPFISKYKVPISGNSSGNKGPEEIIDQLSNYYAKKNSVIAKVKSSKTLKAQFTMVDNMSTFFQLENRLKNLISVESVDILKIHGSSVIFNIHLLATKKNFEEEVLRMESIKGKKTKQKTSTNSSVKTDEEIDFYFTISH</sequence>
<evidence type="ECO:0008006" key="4">
    <source>
        <dbReference type="Google" id="ProtNLM"/>
    </source>
</evidence>
<evidence type="ECO:0000313" key="2">
    <source>
        <dbReference type="EMBL" id="KEY91269.1"/>
    </source>
</evidence>
<organism evidence="2 3">
    <name type="scientific">Candidatus Photodesmus blepharonis</name>
    <dbReference type="NCBI Taxonomy" id="1179155"/>
    <lineage>
        <taxon>Bacteria</taxon>
        <taxon>Pseudomonadati</taxon>
        <taxon>Pseudomonadota</taxon>
        <taxon>Gammaproteobacteria</taxon>
        <taxon>Vibrionales</taxon>
        <taxon>Vibrionaceae</taxon>
        <taxon>Candidatus Photodesmus</taxon>
    </lineage>
</organism>
<feature type="signal peptide" evidence="1">
    <location>
        <begin position="1"/>
        <end position="18"/>
    </location>
</feature>
<keyword evidence="3" id="KW-1185">Reference proteome</keyword>
<evidence type="ECO:0000313" key="3">
    <source>
        <dbReference type="Proteomes" id="UP000053784"/>
    </source>
</evidence>
<protein>
    <recommendedName>
        <fullName evidence="4">DUF2066 domain-containing protein</fullName>
    </recommendedName>
</protein>
<reference evidence="2 3" key="1">
    <citation type="submission" date="2014-03" db="EMBL/GenBank/DDBJ databases">
        <title>Selection and divergence in the genomes of co-occurring obligate luminous symbionts with specific hosts.</title>
        <authorList>
            <person name="Hendry T.A."/>
            <person name="de Wet J.R."/>
            <person name="Dunlap P.V."/>
        </authorList>
    </citation>
    <scope>NUCLEOTIDE SEQUENCE [LARGE SCALE GENOMIC DNA]</scope>
    <source>
        <strain evidence="2 3">Ppalp.1</strain>
    </source>
</reference>
<accession>A0A084CN90</accession>
<dbReference type="STRING" id="1179155.CF67_03001"/>
<dbReference type="InterPro" id="IPR018642">
    <property type="entry name" value="DUF2066"/>
</dbReference>
<dbReference type="Proteomes" id="UP000053784">
    <property type="component" value="Unassembled WGS sequence"/>
</dbReference>
<dbReference type="OrthoDB" id="6195299at2"/>
<proteinExistence type="predicted"/>
<dbReference type="RefSeq" id="WP_052538073.1">
    <property type="nucleotide sequence ID" value="NZ_JGVK01000022.1"/>
</dbReference>
<evidence type="ECO:0000256" key="1">
    <source>
        <dbReference type="SAM" id="SignalP"/>
    </source>
</evidence>
<dbReference type="AlphaFoldDB" id="A0A084CN90"/>
<dbReference type="EMBL" id="JGVK01000022">
    <property type="protein sequence ID" value="KEY91269.1"/>
    <property type="molecule type" value="Genomic_DNA"/>
</dbReference>